<evidence type="ECO:0000313" key="1">
    <source>
        <dbReference type="EMBL" id="GBP43382.1"/>
    </source>
</evidence>
<keyword evidence="1" id="KW-0548">Nucleotidyltransferase</keyword>
<keyword evidence="2" id="KW-1185">Reference proteome</keyword>
<gene>
    <name evidence="1" type="ORF">EVAR_34298_1</name>
</gene>
<evidence type="ECO:0000313" key="2">
    <source>
        <dbReference type="Proteomes" id="UP000299102"/>
    </source>
</evidence>
<dbReference type="OrthoDB" id="6627636at2759"/>
<proteinExistence type="predicted"/>
<keyword evidence="1" id="KW-0695">RNA-directed DNA polymerase</keyword>
<protein>
    <submittedName>
        <fullName evidence="1">Probable RNA-directed DNA polymerase from transposon X-element</fullName>
    </submittedName>
</protein>
<keyword evidence="1" id="KW-0808">Transferase</keyword>
<dbReference type="STRING" id="151549.A0A4C1VYH5"/>
<accession>A0A4C1VYH5</accession>
<dbReference type="Proteomes" id="UP000299102">
    <property type="component" value="Unassembled WGS sequence"/>
</dbReference>
<reference evidence="1 2" key="1">
    <citation type="journal article" date="2019" name="Commun. Biol.">
        <title>The bagworm genome reveals a unique fibroin gene that provides high tensile strength.</title>
        <authorList>
            <person name="Kono N."/>
            <person name="Nakamura H."/>
            <person name="Ohtoshi R."/>
            <person name="Tomita M."/>
            <person name="Numata K."/>
            <person name="Arakawa K."/>
        </authorList>
    </citation>
    <scope>NUCLEOTIDE SEQUENCE [LARGE SCALE GENOMIC DNA]</scope>
</reference>
<dbReference type="GO" id="GO:0003964">
    <property type="term" value="F:RNA-directed DNA polymerase activity"/>
    <property type="evidence" value="ECO:0007669"/>
    <property type="project" value="UniProtKB-KW"/>
</dbReference>
<comment type="caution">
    <text evidence="1">The sequence shown here is derived from an EMBL/GenBank/DDBJ whole genome shotgun (WGS) entry which is preliminary data.</text>
</comment>
<organism evidence="1 2">
    <name type="scientific">Eumeta variegata</name>
    <name type="common">Bagworm moth</name>
    <name type="synonym">Eumeta japonica</name>
    <dbReference type="NCBI Taxonomy" id="151549"/>
    <lineage>
        <taxon>Eukaryota</taxon>
        <taxon>Metazoa</taxon>
        <taxon>Ecdysozoa</taxon>
        <taxon>Arthropoda</taxon>
        <taxon>Hexapoda</taxon>
        <taxon>Insecta</taxon>
        <taxon>Pterygota</taxon>
        <taxon>Neoptera</taxon>
        <taxon>Endopterygota</taxon>
        <taxon>Lepidoptera</taxon>
        <taxon>Glossata</taxon>
        <taxon>Ditrysia</taxon>
        <taxon>Tineoidea</taxon>
        <taxon>Psychidae</taxon>
        <taxon>Oiketicinae</taxon>
        <taxon>Eumeta</taxon>
    </lineage>
</organism>
<dbReference type="EMBL" id="BGZK01000434">
    <property type="protein sequence ID" value="GBP43382.1"/>
    <property type="molecule type" value="Genomic_DNA"/>
</dbReference>
<sequence length="178" mass="20574">MHKCTSFDSDKKSFVINNKRRKEAVVIGIPKLRKPRSLFASYCAISFLSRLGKLFENMIKTRLSEHLIGKGLIINEPFGFRPMYLCPQQVHQSVEHISEGIKKKHKTVAVFSDVAKGLDREYLKAPPHPHFGTQRTLMISHDGRKPSNSRYLRMILHYTYAILAFETPHQDYRGPFMS</sequence>
<name>A0A4C1VYH5_EUMVA</name>
<dbReference type="AlphaFoldDB" id="A0A4C1VYH5"/>